<evidence type="ECO:0000313" key="1">
    <source>
        <dbReference type="EMBL" id="KAJ7080788.1"/>
    </source>
</evidence>
<comment type="caution">
    <text evidence="1">The sequence shown here is derived from an EMBL/GenBank/DDBJ whole genome shotgun (WGS) entry which is preliminary data.</text>
</comment>
<accession>A0AAD6TZF2</accession>
<proteinExistence type="predicted"/>
<gene>
    <name evidence="1" type="ORF">B0H15DRAFT_478606</name>
</gene>
<sequence>MPASSSHFPPSFCCISTNTAPSNISTPLTLAWDIPGPDFELALLVSNRLAWQLSQLMLPLLTDNSPARATISGFHPSITPHQCDISADPAGRPRFWMSSHGAPVPDSGFWPHACRRYPAVSPRECSRNLSFSILRNCCKLLAVSAGACACCCCQVLPRKCCPNFCSPREWLNMFSIHRSMYAMYRRFHVACHRTLIVTRSKYSLCSLAIRSASAPAQPLKISFDVLASHIPLMHPAPLVIGSMCHHCRGRSSA</sequence>
<evidence type="ECO:0000313" key="2">
    <source>
        <dbReference type="Proteomes" id="UP001222325"/>
    </source>
</evidence>
<dbReference type="AlphaFoldDB" id="A0AAD6TZF2"/>
<organism evidence="1 2">
    <name type="scientific">Mycena belliarum</name>
    <dbReference type="NCBI Taxonomy" id="1033014"/>
    <lineage>
        <taxon>Eukaryota</taxon>
        <taxon>Fungi</taxon>
        <taxon>Dikarya</taxon>
        <taxon>Basidiomycota</taxon>
        <taxon>Agaricomycotina</taxon>
        <taxon>Agaricomycetes</taxon>
        <taxon>Agaricomycetidae</taxon>
        <taxon>Agaricales</taxon>
        <taxon>Marasmiineae</taxon>
        <taxon>Mycenaceae</taxon>
        <taxon>Mycena</taxon>
    </lineage>
</organism>
<reference evidence="1" key="1">
    <citation type="submission" date="2023-03" db="EMBL/GenBank/DDBJ databases">
        <title>Massive genome expansion in bonnet fungi (Mycena s.s.) driven by repeated elements and novel gene families across ecological guilds.</title>
        <authorList>
            <consortium name="Lawrence Berkeley National Laboratory"/>
            <person name="Harder C.B."/>
            <person name="Miyauchi S."/>
            <person name="Viragh M."/>
            <person name="Kuo A."/>
            <person name="Thoen E."/>
            <person name="Andreopoulos B."/>
            <person name="Lu D."/>
            <person name="Skrede I."/>
            <person name="Drula E."/>
            <person name="Henrissat B."/>
            <person name="Morin E."/>
            <person name="Kohler A."/>
            <person name="Barry K."/>
            <person name="LaButti K."/>
            <person name="Morin E."/>
            <person name="Salamov A."/>
            <person name="Lipzen A."/>
            <person name="Mereny Z."/>
            <person name="Hegedus B."/>
            <person name="Baldrian P."/>
            <person name="Stursova M."/>
            <person name="Weitz H."/>
            <person name="Taylor A."/>
            <person name="Grigoriev I.V."/>
            <person name="Nagy L.G."/>
            <person name="Martin F."/>
            <person name="Kauserud H."/>
        </authorList>
    </citation>
    <scope>NUCLEOTIDE SEQUENCE</scope>
    <source>
        <strain evidence="1">CBHHK173m</strain>
    </source>
</reference>
<name>A0AAD6TZF2_9AGAR</name>
<dbReference type="Proteomes" id="UP001222325">
    <property type="component" value="Unassembled WGS sequence"/>
</dbReference>
<dbReference type="EMBL" id="JARJCN010000053">
    <property type="protein sequence ID" value="KAJ7080788.1"/>
    <property type="molecule type" value="Genomic_DNA"/>
</dbReference>
<keyword evidence="2" id="KW-1185">Reference proteome</keyword>
<protein>
    <submittedName>
        <fullName evidence="1">Uncharacterized protein</fullName>
    </submittedName>
</protein>